<organism evidence="1 2">
    <name type="scientific">Tegillarca granosa</name>
    <name type="common">Malaysian cockle</name>
    <name type="synonym">Anadara granosa</name>
    <dbReference type="NCBI Taxonomy" id="220873"/>
    <lineage>
        <taxon>Eukaryota</taxon>
        <taxon>Metazoa</taxon>
        <taxon>Spiralia</taxon>
        <taxon>Lophotrochozoa</taxon>
        <taxon>Mollusca</taxon>
        <taxon>Bivalvia</taxon>
        <taxon>Autobranchia</taxon>
        <taxon>Pteriomorphia</taxon>
        <taxon>Arcoida</taxon>
        <taxon>Arcoidea</taxon>
        <taxon>Arcidae</taxon>
        <taxon>Tegillarca</taxon>
    </lineage>
</organism>
<dbReference type="Proteomes" id="UP001217089">
    <property type="component" value="Unassembled WGS sequence"/>
</dbReference>
<dbReference type="EMBL" id="JARBDR010000328">
    <property type="protein sequence ID" value="KAJ8316283.1"/>
    <property type="molecule type" value="Genomic_DNA"/>
</dbReference>
<gene>
    <name evidence="1" type="ORF">KUTeg_006297</name>
</gene>
<evidence type="ECO:0000313" key="2">
    <source>
        <dbReference type="Proteomes" id="UP001217089"/>
    </source>
</evidence>
<accession>A0ABQ9FG25</accession>
<sequence length="103" mass="11731">MPGVKLKHFLKFNKDESVISLSNVTYGFYGARYLNGEKELFNEKSGNIEQSSIFIQLCSVEDKSNALIFSVKVERFCCSIDRNDATRMKDLFKISVTTASIKF</sequence>
<evidence type="ECO:0000313" key="1">
    <source>
        <dbReference type="EMBL" id="KAJ8316283.1"/>
    </source>
</evidence>
<name>A0ABQ9FG25_TEGGR</name>
<reference evidence="1 2" key="1">
    <citation type="submission" date="2022-12" db="EMBL/GenBank/DDBJ databases">
        <title>Chromosome-level genome of Tegillarca granosa.</title>
        <authorList>
            <person name="Kim J."/>
        </authorList>
    </citation>
    <scope>NUCLEOTIDE SEQUENCE [LARGE SCALE GENOMIC DNA]</scope>
    <source>
        <strain evidence="1">Teg-2019</strain>
        <tissue evidence="1">Adductor muscle</tissue>
    </source>
</reference>
<proteinExistence type="predicted"/>
<keyword evidence="2" id="KW-1185">Reference proteome</keyword>
<comment type="caution">
    <text evidence="1">The sequence shown here is derived from an EMBL/GenBank/DDBJ whole genome shotgun (WGS) entry which is preliminary data.</text>
</comment>
<protein>
    <submittedName>
        <fullName evidence="1">Uncharacterized protein</fullName>
    </submittedName>
</protein>